<dbReference type="EMBL" id="CP036264">
    <property type="protein sequence ID" value="QEF96076.1"/>
    <property type="molecule type" value="Genomic_DNA"/>
</dbReference>
<dbReference type="Gene3D" id="1.25.40.10">
    <property type="entry name" value="Tetratricopeptide repeat domain"/>
    <property type="match status" value="2"/>
</dbReference>
<keyword evidence="4" id="KW-0067">ATP-binding</keyword>
<keyword evidence="2" id="KW-0547">Nucleotide-binding</keyword>
<dbReference type="PANTHER" id="PTHR43289">
    <property type="entry name" value="MITOGEN-ACTIVATED PROTEIN KINASE KINASE KINASE 20-RELATED"/>
    <property type="match status" value="1"/>
</dbReference>
<dbReference type="SUPFAM" id="SSF56112">
    <property type="entry name" value="Protein kinase-like (PK-like)"/>
    <property type="match status" value="1"/>
</dbReference>
<dbReference type="Pfam" id="PF00069">
    <property type="entry name" value="Pkinase"/>
    <property type="match status" value="1"/>
</dbReference>
<evidence type="ECO:0000313" key="8">
    <source>
        <dbReference type="EMBL" id="QEF96076.1"/>
    </source>
</evidence>
<dbReference type="Gene3D" id="1.10.510.10">
    <property type="entry name" value="Transferase(Phosphotransferase) domain 1"/>
    <property type="match status" value="1"/>
</dbReference>
<feature type="compositionally biased region" description="Low complexity" evidence="5">
    <location>
        <begin position="266"/>
        <end position="279"/>
    </location>
</feature>
<keyword evidence="9" id="KW-1185">Reference proteome</keyword>
<dbReference type="InterPro" id="IPR011009">
    <property type="entry name" value="Kinase-like_dom_sf"/>
</dbReference>
<keyword evidence="3 8" id="KW-0418">Kinase</keyword>
<dbReference type="AlphaFoldDB" id="A0A5B9M7F8"/>
<dbReference type="InterPro" id="IPR000719">
    <property type="entry name" value="Prot_kinase_dom"/>
</dbReference>
<protein>
    <submittedName>
        <fullName evidence="8">Serine/threonine-protein kinase PknD</fullName>
        <ecNumber evidence="8">2.7.11.1</ecNumber>
    </submittedName>
</protein>
<evidence type="ECO:0000256" key="6">
    <source>
        <dbReference type="SAM" id="Phobius"/>
    </source>
</evidence>
<feature type="region of interest" description="Disordered" evidence="5">
    <location>
        <begin position="262"/>
        <end position="286"/>
    </location>
</feature>
<accession>A0A5B9M7F8</accession>
<dbReference type="PROSITE" id="PS00108">
    <property type="entry name" value="PROTEIN_KINASE_ST"/>
    <property type="match status" value="1"/>
</dbReference>
<sequence length="1256" mass="139396">MPDRKNIEAIFLEAVELPPDQLSSFLDRRCGDDATLRAAVMDLIQADRQAGDGAFLRSHLFANDTPAPETDPPVESVGDGSDRFRILRAYRQGGLGEVLLAHDRQLDRDVAVKRIKPRWADNNEAQQRFLQEAKVTGRLEHPGIVPVYAMGTWPDGQRYYAMRFIEGDTMKDSIERYHRRLQHSDSDDVKRLQLRDLLSRFVDVCNTIEYAHSRRVLHRDIKPSNIMVGPYGETLVVDWGLAKLLDEPVDESMTADLARELAQGDGSTPTRVGGTVGTPQYMSPEQARGQLESIGTRTDVYLLGATLYQILTGRPPHHEDSITRLLERIAAGTLTRPREIAPNIPPPLESICLKAMATEPADRYADPNQIADDVNRWMADQAVSVHTDSIAVRMNRWMRRHRTATSTLAVAVVLLAIGGVLGSILWNVANVRKLQAEQERRSKRLELETKDRQRLAELQTAADAAETLAQIEVSRDRFSSALDVLRNALPSLQSEPRLADQADRIGHQADRLKALVDFYALAETVEQQNVLSRDTKALLACTTALKRLGIWDRADWWSGLPDKDLSAEQLDRLQWDVYQQLMLMDAMLVKSIGVRLSGQGRVGGAGAMLRAAGRLLTTNAGMTEAQAALVVSDRIDRFRVSESTRLYRSIAKMRLGQGTRLQGRDLGQTRNGADAHSLAVLSMIAAIDPSFELVFRGYQGDDSLLTARDLFARSAALRPKYYGTHLGLGQVHYLIAERRDDLHWEDLAPALHAFGQCITLLPQRCFAFADRSSTYRWQADLIAKDQRYSPGERRRRVTERLQWSLEDAQRAMRSYDSHPWVGWQAGQAYAQVNQVDRALRLWIKTAIDTYPLGDIADVRFVAVDDLRGRAEIGDWLQQQLAKPKSDMRFDRVVGFTALAGVRLNQAREEEALAAIESALAVESDNIDARAIRGMILLRERASETAHVDFRAVVDVDPDHPLGAFGLAQCLERQDRFAEAAEMFLTAENAALTGENQAAAALGRCRNAALAGDLVTAEVAVRRALDVEPACDLLSTVRTIASELNRMTHAEPVDQIRVDALKGFITSLAKLPRATKIEVMPAAQPERVTAASILNGGFELDSMRYWSSDSGAPWETTPGFHCSAQISRQAHTGNHSLRIEASTLDEPPPGNTPAGRTGQEFSVVAGRQYSLSCWVKAENVSEAAMRILGPNGETLMEFDAGTYPWRRVAGSLRVTQSADGQHVAPGTIIPVRIKIVARGSGTLWIDDLTCESQTQKE</sequence>
<dbReference type="InterPro" id="IPR008271">
    <property type="entry name" value="Ser/Thr_kinase_AS"/>
</dbReference>
<keyword evidence="6" id="KW-0472">Membrane</keyword>
<gene>
    <name evidence="8" type="primary">pknD_1</name>
    <name evidence="8" type="ORF">Mal15_01020</name>
</gene>
<feature type="domain" description="Protein kinase" evidence="7">
    <location>
        <begin position="84"/>
        <end position="378"/>
    </location>
</feature>
<dbReference type="GO" id="GO:0005524">
    <property type="term" value="F:ATP binding"/>
    <property type="evidence" value="ECO:0007669"/>
    <property type="project" value="UniProtKB-KW"/>
</dbReference>
<organism evidence="8 9">
    <name type="scientific">Stieleria maiorica</name>
    <dbReference type="NCBI Taxonomy" id="2795974"/>
    <lineage>
        <taxon>Bacteria</taxon>
        <taxon>Pseudomonadati</taxon>
        <taxon>Planctomycetota</taxon>
        <taxon>Planctomycetia</taxon>
        <taxon>Pirellulales</taxon>
        <taxon>Pirellulaceae</taxon>
        <taxon>Stieleria</taxon>
    </lineage>
</organism>
<dbReference type="GO" id="GO:0004674">
    <property type="term" value="F:protein serine/threonine kinase activity"/>
    <property type="evidence" value="ECO:0007669"/>
    <property type="project" value="UniProtKB-EC"/>
</dbReference>
<dbReference type="Proteomes" id="UP000321353">
    <property type="component" value="Chromosome"/>
</dbReference>
<dbReference type="PROSITE" id="PS50011">
    <property type="entry name" value="PROTEIN_KINASE_DOM"/>
    <property type="match status" value="1"/>
</dbReference>
<dbReference type="KEGG" id="smam:Mal15_01020"/>
<evidence type="ECO:0000313" key="9">
    <source>
        <dbReference type="Proteomes" id="UP000321353"/>
    </source>
</evidence>
<keyword evidence="1 8" id="KW-0808">Transferase</keyword>
<dbReference type="RefSeq" id="WP_147865951.1">
    <property type="nucleotide sequence ID" value="NZ_CP036264.1"/>
</dbReference>
<feature type="transmembrane region" description="Helical" evidence="6">
    <location>
        <begin position="403"/>
        <end position="426"/>
    </location>
</feature>
<evidence type="ECO:0000259" key="7">
    <source>
        <dbReference type="PROSITE" id="PS50011"/>
    </source>
</evidence>
<proteinExistence type="predicted"/>
<dbReference type="SUPFAM" id="SSF48452">
    <property type="entry name" value="TPR-like"/>
    <property type="match status" value="1"/>
</dbReference>
<evidence type="ECO:0000256" key="5">
    <source>
        <dbReference type="SAM" id="MobiDB-lite"/>
    </source>
</evidence>
<reference evidence="8 9" key="1">
    <citation type="submission" date="2019-02" db="EMBL/GenBank/DDBJ databases">
        <title>Planctomycetal bacteria perform biofilm scaping via a novel small molecule.</title>
        <authorList>
            <person name="Jeske O."/>
            <person name="Boedeker C."/>
            <person name="Wiegand S."/>
            <person name="Breitling P."/>
            <person name="Kallscheuer N."/>
            <person name="Jogler M."/>
            <person name="Rohde M."/>
            <person name="Petersen J."/>
            <person name="Medema M.H."/>
            <person name="Surup F."/>
            <person name="Jogler C."/>
        </authorList>
    </citation>
    <scope>NUCLEOTIDE SEQUENCE [LARGE SCALE GENOMIC DNA]</scope>
    <source>
        <strain evidence="8 9">Mal15</strain>
    </source>
</reference>
<keyword evidence="6" id="KW-1133">Transmembrane helix</keyword>
<evidence type="ECO:0000256" key="1">
    <source>
        <dbReference type="ARBA" id="ARBA00022679"/>
    </source>
</evidence>
<dbReference type="PANTHER" id="PTHR43289:SF6">
    <property type="entry name" value="SERINE_THREONINE-PROTEIN KINASE NEKL-3"/>
    <property type="match status" value="1"/>
</dbReference>
<dbReference type="Gene3D" id="2.60.120.260">
    <property type="entry name" value="Galactose-binding domain-like"/>
    <property type="match status" value="1"/>
</dbReference>
<dbReference type="CDD" id="cd14014">
    <property type="entry name" value="STKc_PknB_like"/>
    <property type="match status" value="1"/>
</dbReference>
<dbReference type="Gene3D" id="3.30.200.20">
    <property type="entry name" value="Phosphorylase Kinase, domain 1"/>
    <property type="match status" value="1"/>
</dbReference>
<dbReference type="SMART" id="SM00220">
    <property type="entry name" value="S_TKc"/>
    <property type="match status" value="1"/>
</dbReference>
<evidence type="ECO:0000256" key="2">
    <source>
        <dbReference type="ARBA" id="ARBA00022741"/>
    </source>
</evidence>
<evidence type="ECO:0000256" key="3">
    <source>
        <dbReference type="ARBA" id="ARBA00022777"/>
    </source>
</evidence>
<evidence type="ECO:0000256" key="4">
    <source>
        <dbReference type="ARBA" id="ARBA00022840"/>
    </source>
</evidence>
<dbReference type="EC" id="2.7.11.1" evidence="8"/>
<dbReference type="InterPro" id="IPR011990">
    <property type="entry name" value="TPR-like_helical_dom_sf"/>
</dbReference>
<keyword evidence="6" id="KW-0812">Transmembrane</keyword>
<name>A0A5B9M7F8_9BACT</name>